<dbReference type="SUPFAM" id="SSF50249">
    <property type="entry name" value="Nucleic acid-binding proteins"/>
    <property type="match status" value="1"/>
</dbReference>
<dbReference type="GO" id="GO:0003697">
    <property type="term" value="F:single-stranded DNA binding"/>
    <property type="evidence" value="ECO:0007669"/>
    <property type="project" value="InterPro"/>
</dbReference>
<evidence type="ECO:0000313" key="4">
    <source>
        <dbReference type="Proteomes" id="UP000019095"/>
    </source>
</evidence>
<dbReference type="KEGG" id="amim:MIM_c36410"/>
<evidence type="ECO:0000256" key="1">
    <source>
        <dbReference type="ARBA" id="ARBA00023125"/>
    </source>
</evidence>
<dbReference type="STRING" id="1247726.MIM_c36410"/>
<dbReference type="OrthoDB" id="8684936at2"/>
<dbReference type="InterPro" id="IPR012340">
    <property type="entry name" value="NA-bd_OB-fold"/>
</dbReference>
<dbReference type="InterPro" id="IPR000424">
    <property type="entry name" value="Primosome_PriB/ssb"/>
</dbReference>
<dbReference type="Gene3D" id="2.40.50.140">
    <property type="entry name" value="Nucleic acid-binding proteins"/>
    <property type="match status" value="1"/>
</dbReference>
<dbReference type="RefSeq" id="WP_025374399.1">
    <property type="nucleotide sequence ID" value="NZ_CP003915.1"/>
</dbReference>
<dbReference type="PROSITE" id="PS50935">
    <property type="entry name" value="SSB"/>
    <property type="match status" value="1"/>
</dbReference>
<dbReference type="PATRIC" id="fig|1247726.3.peg.4028"/>
<reference evidence="3 4" key="1">
    <citation type="journal article" date="2014" name="Microbiology">
        <title>Unravelling the complete genome sequence of Advenella mimigardefordensis strain DPN7T and novel insights in the catabolism of the xenobiotic polythioester precursor 3,3'-dithiodipropionate.</title>
        <authorList>
            <person name="Wubbeler J.H."/>
            <person name="Hiessl S."/>
            <person name="Schuldes J."/>
            <person name="Thurmer A."/>
            <person name="Daniel R."/>
            <person name="Steinbuchel A."/>
        </authorList>
    </citation>
    <scope>NUCLEOTIDE SEQUENCE [LARGE SCALE GENOMIC DNA]</scope>
    <source>
        <strain evidence="4">DSM 17166 / LMG 22922 / DPN7</strain>
    </source>
</reference>
<keyword evidence="4" id="KW-1185">Reference proteome</keyword>
<evidence type="ECO:0000313" key="3">
    <source>
        <dbReference type="EMBL" id="AHG65699.1"/>
    </source>
</evidence>
<gene>
    <name evidence="3" type="primary">ssb1</name>
    <name evidence="3" type="ORF">MIM_c36410</name>
</gene>
<accession>W0PFC5</accession>
<evidence type="ECO:0000256" key="2">
    <source>
        <dbReference type="PROSITE-ProRule" id="PRU00252"/>
    </source>
</evidence>
<dbReference type="Proteomes" id="UP000019095">
    <property type="component" value="Chromosome"/>
</dbReference>
<dbReference type="HOGENOM" id="CLU_1891724_0_0_4"/>
<sequence>MRQYLNEMTVQGDLVADPCLRYFPDGLAVLRIAVETCSEQRDQYTNEITLCKEQHNAVLYGILAEQVAWSMRQGDALWLSGPLHHRYFRDAMTGRNGAVCEIEVRQVNMLRVRQNDRMPLSAICKDWLFNNAVSQTCTRSA</sequence>
<dbReference type="EMBL" id="CP003915">
    <property type="protein sequence ID" value="AHG65699.1"/>
    <property type="molecule type" value="Genomic_DNA"/>
</dbReference>
<name>W0PFC5_ADVMD</name>
<keyword evidence="1 2" id="KW-0238">DNA-binding</keyword>
<protein>
    <submittedName>
        <fullName evidence="3">Single-strand binding protein</fullName>
    </submittedName>
</protein>
<organism evidence="3 4">
    <name type="scientific">Advenella mimigardefordensis (strain DSM 17166 / LMG 22922 / DPN7)</name>
    <dbReference type="NCBI Taxonomy" id="1247726"/>
    <lineage>
        <taxon>Bacteria</taxon>
        <taxon>Pseudomonadati</taxon>
        <taxon>Pseudomonadota</taxon>
        <taxon>Betaproteobacteria</taxon>
        <taxon>Burkholderiales</taxon>
        <taxon>Alcaligenaceae</taxon>
    </lineage>
</organism>
<dbReference type="eggNOG" id="COG0629">
    <property type="taxonomic scope" value="Bacteria"/>
</dbReference>
<dbReference type="Pfam" id="PF00436">
    <property type="entry name" value="SSB"/>
    <property type="match status" value="1"/>
</dbReference>
<proteinExistence type="predicted"/>
<dbReference type="AlphaFoldDB" id="W0PFC5"/>